<proteinExistence type="predicted"/>
<accession>A0A538SYE9</accession>
<name>A0A538SYE9_UNCEI</name>
<dbReference type="EMBL" id="VBOS01000181">
    <property type="protein sequence ID" value="TMQ56284.1"/>
    <property type="molecule type" value="Genomic_DNA"/>
</dbReference>
<dbReference type="AlphaFoldDB" id="A0A538SYE9"/>
<protein>
    <submittedName>
        <fullName evidence="1">Uncharacterized protein</fullName>
    </submittedName>
</protein>
<organism evidence="1 2">
    <name type="scientific">Eiseniibacteriota bacterium</name>
    <dbReference type="NCBI Taxonomy" id="2212470"/>
    <lineage>
        <taxon>Bacteria</taxon>
        <taxon>Candidatus Eiseniibacteriota</taxon>
    </lineage>
</organism>
<evidence type="ECO:0000313" key="1">
    <source>
        <dbReference type="EMBL" id="TMQ56284.1"/>
    </source>
</evidence>
<evidence type="ECO:0000313" key="2">
    <source>
        <dbReference type="Proteomes" id="UP000317716"/>
    </source>
</evidence>
<sequence>MEFEAAPAGDEFQAPNRALRLRTWFRYDGVEVFPHLLRGGAEWVWKWRTLALGDPGRPGKAGTRG</sequence>
<reference evidence="1 2" key="1">
    <citation type="journal article" date="2019" name="Nat. Microbiol.">
        <title>Mediterranean grassland soil C-N compound turnover is dependent on rainfall and depth, and is mediated by genomically divergent microorganisms.</title>
        <authorList>
            <person name="Diamond S."/>
            <person name="Andeer P.F."/>
            <person name="Li Z."/>
            <person name="Crits-Christoph A."/>
            <person name="Burstein D."/>
            <person name="Anantharaman K."/>
            <person name="Lane K.R."/>
            <person name="Thomas B.C."/>
            <person name="Pan C."/>
            <person name="Northen T.R."/>
            <person name="Banfield J.F."/>
        </authorList>
    </citation>
    <scope>NUCLEOTIDE SEQUENCE [LARGE SCALE GENOMIC DNA]</scope>
    <source>
        <strain evidence="1">WS_2</strain>
    </source>
</reference>
<dbReference type="Proteomes" id="UP000317716">
    <property type="component" value="Unassembled WGS sequence"/>
</dbReference>
<gene>
    <name evidence="1" type="ORF">E6K72_05540</name>
</gene>
<comment type="caution">
    <text evidence="1">The sequence shown here is derived from an EMBL/GenBank/DDBJ whole genome shotgun (WGS) entry which is preliminary data.</text>
</comment>